<evidence type="ECO:0000313" key="2">
    <source>
        <dbReference type="Proteomes" id="UP001634747"/>
    </source>
</evidence>
<dbReference type="RefSeq" id="WP_263415169.1">
    <property type="nucleotide sequence ID" value="NZ_BAABBH010000002.1"/>
</dbReference>
<dbReference type="Proteomes" id="UP001634747">
    <property type="component" value="Unassembled WGS sequence"/>
</dbReference>
<keyword evidence="2" id="KW-1185">Reference proteome</keyword>
<dbReference type="InterPro" id="IPR013417">
    <property type="entry name" value="CHP02588"/>
</dbReference>
<dbReference type="Pfam" id="PF09624">
    <property type="entry name" value="DUF2393"/>
    <property type="match status" value="1"/>
</dbReference>
<sequence>MATPFSTEQTKEPGISRNALLAAAAVVILLALVLAATTLHRAPRDAGQPDSYAANLTTGDLQLSEATNGTGGKVTYIDGTVKNGGPRKVTAATVQLAFPLNDGTTSAPFTVPLTLIRTREPYVDLEPVSAEPLVAGGSHDFRLILENVPAEWNQQPPQIRILHTTTE</sequence>
<accession>A0ABW9KQ00</accession>
<name>A0ABW9KQ00_9BACT</name>
<organism evidence="1 2">
    <name type="scientific">Terriglobus aquaticus</name>
    <dbReference type="NCBI Taxonomy" id="940139"/>
    <lineage>
        <taxon>Bacteria</taxon>
        <taxon>Pseudomonadati</taxon>
        <taxon>Acidobacteriota</taxon>
        <taxon>Terriglobia</taxon>
        <taxon>Terriglobales</taxon>
        <taxon>Acidobacteriaceae</taxon>
        <taxon>Terriglobus</taxon>
    </lineage>
</organism>
<comment type="caution">
    <text evidence="1">The sequence shown here is derived from an EMBL/GenBank/DDBJ whole genome shotgun (WGS) entry which is preliminary data.</text>
</comment>
<protein>
    <submittedName>
        <fullName evidence="1">DUF2393 domain-containing protein</fullName>
    </submittedName>
</protein>
<gene>
    <name evidence="1" type="ORF">ACK2TP_13430</name>
</gene>
<dbReference type="EMBL" id="JBJYXY010000001">
    <property type="protein sequence ID" value="MFN2976770.1"/>
    <property type="molecule type" value="Genomic_DNA"/>
</dbReference>
<evidence type="ECO:0000313" key="1">
    <source>
        <dbReference type="EMBL" id="MFN2976770.1"/>
    </source>
</evidence>
<reference evidence="1 2" key="1">
    <citation type="submission" date="2024-12" db="EMBL/GenBank/DDBJ databases">
        <authorList>
            <person name="Lee Y."/>
        </authorList>
    </citation>
    <scope>NUCLEOTIDE SEQUENCE [LARGE SCALE GENOMIC DNA]</scope>
    <source>
        <strain evidence="1 2">03SUJ4</strain>
    </source>
</reference>
<proteinExistence type="predicted"/>